<protein>
    <submittedName>
        <fullName evidence="2">Uncharacterized protein</fullName>
    </submittedName>
</protein>
<dbReference type="AlphaFoldDB" id="A0A5Q2RN61"/>
<name>A0A5Q2RN61_9ACTN</name>
<dbReference type="EMBL" id="CP045851">
    <property type="protein sequence ID" value="QGG96021.1"/>
    <property type="molecule type" value="Genomic_DNA"/>
</dbReference>
<dbReference type="Proteomes" id="UP000334019">
    <property type="component" value="Chromosome"/>
</dbReference>
<evidence type="ECO:0000313" key="3">
    <source>
        <dbReference type="Proteomes" id="UP000334019"/>
    </source>
</evidence>
<keyword evidence="1" id="KW-1133">Transmembrane helix</keyword>
<dbReference type="KEGG" id="atq:GH723_13450"/>
<feature type="transmembrane region" description="Helical" evidence="1">
    <location>
        <begin position="35"/>
        <end position="56"/>
    </location>
</feature>
<keyword evidence="1" id="KW-0472">Membrane</keyword>
<reference evidence="2 3" key="1">
    <citation type="submission" date="2019-11" db="EMBL/GenBank/DDBJ databases">
        <authorList>
            <person name="He Y."/>
        </authorList>
    </citation>
    <scope>NUCLEOTIDE SEQUENCE [LARGE SCALE GENOMIC DNA]</scope>
    <source>
        <strain evidence="2 3">SCSIO 58843</strain>
    </source>
</reference>
<gene>
    <name evidence="2" type="ORF">GH723_13450</name>
</gene>
<evidence type="ECO:0000256" key="1">
    <source>
        <dbReference type="SAM" id="Phobius"/>
    </source>
</evidence>
<feature type="transmembrane region" description="Helical" evidence="1">
    <location>
        <begin position="12"/>
        <end position="29"/>
    </location>
</feature>
<organism evidence="2 3">
    <name type="scientific">Actinomarinicola tropica</name>
    <dbReference type="NCBI Taxonomy" id="2789776"/>
    <lineage>
        <taxon>Bacteria</taxon>
        <taxon>Bacillati</taxon>
        <taxon>Actinomycetota</taxon>
        <taxon>Acidimicrobiia</taxon>
        <taxon>Acidimicrobiales</taxon>
        <taxon>Iamiaceae</taxon>
        <taxon>Actinomarinicola</taxon>
    </lineage>
</organism>
<keyword evidence="1" id="KW-0812">Transmembrane</keyword>
<proteinExistence type="predicted"/>
<sequence>MLWLDRSIVLRASSLLLALLVLLLWFLQVGDNPGWISAFVVAVGLAVVASTAKGVLRPPLQLQEIGGGLYEVRAATRWATSRRRKVDVRDSDFSITGPSPFGSPGHLLGGSDPLLRRVSRIIGLWELGLRQGPEYLYIGGSRTDLEETKAQLLRAAERP</sequence>
<evidence type="ECO:0000313" key="2">
    <source>
        <dbReference type="EMBL" id="QGG96021.1"/>
    </source>
</evidence>
<keyword evidence="3" id="KW-1185">Reference proteome</keyword>
<accession>A0A5Q2RN61</accession>